<sequence length="295" mass="32348">MRFSVVFAAIAALSSVVTAERGCGAIPHKGFATELMEAMDNARASSFSNTTAANVTINTYFHVITDGNKGQINNDTLQKQIEVLNKDYSGTGFNFKLVGSERTNNAGWANGEDDFGMKSSLRKGGYDTLNVYFVPMLRQGLLGFCYFPAKNPGKRQLIMDGCVINSNTVPGGSAQNYDEGRTTTHEVGHFMGLYHVFNENKGSCQQDGDMVDDTPVQSTPSSGCPKGKDSCPQQGVDSIHNFMDYSYDSCLTEFTPGQIQRMQMLWKQFRAGNNNNRSPKAMKPIIPSYISDPVM</sequence>
<reference evidence="13" key="1">
    <citation type="submission" date="2014-02" db="EMBL/GenBank/DDBJ databases">
        <title>The Genome Sequence of Trichophyton rubrum (morphotype fischeri) CBS 288.86.</title>
        <authorList>
            <consortium name="The Broad Institute Genomics Platform"/>
            <person name="Cuomo C.A."/>
            <person name="White T.C."/>
            <person name="Graser Y."/>
            <person name="Martinez-Rossi N."/>
            <person name="Heitman J."/>
            <person name="Young S.K."/>
            <person name="Zeng Q."/>
            <person name="Gargeya S."/>
            <person name="Abouelleil A."/>
            <person name="Alvarado L."/>
            <person name="Chapman S.B."/>
            <person name="Gainer-Dewar J."/>
            <person name="Goldberg J."/>
            <person name="Griggs A."/>
            <person name="Gujja S."/>
            <person name="Hansen M."/>
            <person name="Howarth C."/>
            <person name="Imamovic A."/>
            <person name="Larimer J."/>
            <person name="Martinez D."/>
            <person name="Murphy C."/>
            <person name="Pearson M.D."/>
            <person name="Persinoti G."/>
            <person name="Poon T."/>
            <person name="Priest M."/>
            <person name="Roberts A.D."/>
            <person name="Saif S."/>
            <person name="Shea T.D."/>
            <person name="Sykes S.N."/>
            <person name="Wortman J."/>
            <person name="Nusbaum C."/>
            <person name="Birren B."/>
        </authorList>
    </citation>
    <scope>NUCLEOTIDE SEQUENCE [LARGE SCALE GENOMIC DNA]</scope>
    <source>
        <strain evidence="13">CBS 288.86</strain>
    </source>
</reference>
<dbReference type="EMBL" id="KK207941">
    <property type="protein sequence ID" value="EZF47576.1"/>
    <property type="molecule type" value="Genomic_DNA"/>
</dbReference>
<keyword evidence="8" id="KW-1015">Disulfide bond</keyword>
<dbReference type="OrthoDB" id="536211at2759"/>
<dbReference type="GO" id="GO:0046872">
    <property type="term" value="F:metal ion binding"/>
    <property type="evidence" value="ECO:0007669"/>
    <property type="project" value="UniProtKB-KW"/>
</dbReference>
<keyword evidence="4 11" id="KW-0732">Signal</keyword>
<dbReference type="HOGENOM" id="CLU_048726_0_0_1"/>
<evidence type="ECO:0000256" key="9">
    <source>
        <dbReference type="ARBA" id="ARBA00024747"/>
    </source>
</evidence>
<feature type="chain" id="PRO_5001507808" description="Peptidase M43 pregnancy-associated plasma-A domain-containing protein" evidence="11">
    <location>
        <begin position="20"/>
        <end position="295"/>
    </location>
</feature>
<comment type="function">
    <text evidence="9">Secreted metalloproteinase that allows assimilation of proteinaceous substrates. Plays a pivotal role as a pathogenicity determinant during infections and contributes to the ability of the pathogen to persist within the mammalian host.</text>
</comment>
<keyword evidence="2" id="KW-0645">Protease</keyword>
<evidence type="ECO:0000256" key="11">
    <source>
        <dbReference type="SAM" id="SignalP"/>
    </source>
</evidence>
<organism evidence="13">
    <name type="scientific">Trichophyton rubrum CBS 288.86</name>
    <dbReference type="NCBI Taxonomy" id="1215330"/>
    <lineage>
        <taxon>Eukaryota</taxon>
        <taxon>Fungi</taxon>
        <taxon>Dikarya</taxon>
        <taxon>Ascomycota</taxon>
        <taxon>Pezizomycotina</taxon>
        <taxon>Eurotiomycetes</taxon>
        <taxon>Eurotiomycetidae</taxon>
        <taxon>Onygenales</taxon>
        <taxon>Arthrodermataceae</taxon>
        <taxon>Trichophyton</taxon>
    </lineage>
</organism>
<evidence type="ECO:0000256" key="2">
    <source>
        <dbReference type="ARBA" id="ARBA00022670"/>
    </source>
</evidence>
<dbReference type="InterPro" id="IPR008754">
    <property type="entry name" value="Peptidase_M43"/>
</dbReference>
<feature type="domain" description="Peptidase M43 pregnancy-associated plasma-A" evidence="12">
    <location>
        <begin position="129"/>
        <end position="263"/>
    </location>
</feature>
<dbReference type="PANTHER" id="PTHR47466">
    <property type="match status" value="1"/>
</dbReference>
<dbReference type="AlphaFoldDB" id="A0A022VNK9"/>
<evidence type="ECO:0000256" key="8">
    <source>
        <dbReference type="ARBA" id="ARBA00023157"/>
    </source>
</evidence>
<dbReference type="Gene3D" id="3.40.390.10">
    <property type="entry name" value="Collagenase (Catalytic Domain)"/>
    <property type="match status" value="1"/>
</dbReference>
<dbReference type="CDD" id="cd04275">
    <property type="entry name" value="ZnMc_pappalysin_like"/>
    <property type="match status" value="1"/>
</dbReference>
<dbReference type="MEROPS" id="M43.008"/>
<protein>
    <recommendedName>
        <fullName evidence="12">Peptidase M43 pregnancy-associated plasma-A domain-containing protein</fullName>
    </recommendedName>
</protein>
<accession>A0A022VNK9</accession>
<keyword evidence="5" id="KW-0378">Hydrolase</keyword>
<dbReference type="GO" id="GO:0006508">
    <property type="term" value="P:proteolysis"/>
    <property type="evidence" value="ECO:0007669"/>
    <property type="project" value="UniProtKB-KW"/>
</dbReference>
<dbReference type="GO" id="GO:0008237">
    <property type="term" value="F:metallopeptidase activity"/>
    <property type="evidence" value="ECO:0007669"/>
    <property type="project" value="UniProtKB-KW"/>
</dbReference>
<evidence type="ECO:0000313" key="13">
    <source>
        <dbReference type="EMBL" id="EZF47576.1"/>
    </source>
</evidence>
<feature type="signal peptide" evidence="11">
    <location>
        <begin position="1"/>
        <end position="19"/>
    </location>
</feature>
<evidence type="ECO:0000256" key="5">
    <source>
        <dbReference type="ARBA" id="ARBA00022801"/>
    </source>
</evidence>
<evidence type="ECO:0000256" key="7">
    <source>
        <dbReference type="ARBA" id="ARBA00023049"/>
    </source>
</evidence>
<dbReference type="InterPro" id="IPR024079">
    <property type="entry name" value="MetalloPept_cat_dom_sf"/>
</dbReference>
<evidence type="ECO:0000256" key="3">
    <source>
        <dbReference type="ARBA" id="ARBA00022723"/>
    </source>
</evidence>
<evidence type="ECO:0000256" key="6">
    <source>
        <dbReference type="ARBA" id="ARBA00022833"/>
    </source>
</evidence>
<dbReference type="Proteomes" id="UP000023758">
    <property type="component" value="Unassembled WGS sequence"/>
</dbReference>
<evidence type="ECO:0000256" key="10">
    <source>
        <dbReference type="SAM" id="MobiDB-lite"/>
    </source>
</evidence>
<name>A0A022VNK9_TRIRU</name>
<dbReference type="Pfam" id="PF05572">
    <property type="entry name" value="Peptidase_M43"/>
    <property type="match status" value="1"/>
</dbReference>
<dbReference type="SUPFAM" id="SSF55486">
    <property type="entry name" value="Metalloproteases ('zincins'), catalytic domain"/>
    <property type="match status" value="1"/>
</dbReference>
<proteinExistence type="inferred from homology"/>
<comment type="similarity">
    <text evidence="1">Belongs to the peptidase M43B family.</text>
</comment>
<feature type="region of interest" description="Disordered" evidence="10">
    <location>
        <begin position="205"/>
        <end position="230"/>
    </location>
</feature>
<gene>
    <name evidence="13" type="ORF">H103_08582</name>
</gene>
<keyword evidence="6" id="KW-0862">Zinc</keyword>
<keyword evidence="7" id="KW-0482">Metalloprotease</keyword>
<evidence type="ECO:0000256" key="4">
    <source>
        <dbReference type="ARBA" id="ARBA00022729"/>
    </source>
</evidence>
<evidence type="ECO:0000259" key="12">
    <source>
        <dbReference type="Pfam" id="PF05572"/>
    </source>
</evidence>
<evidence type="ECO:0000256" key="1">
    <source>
        <dbReference type="ARBA" id="ARBA00008721"/>
    </source>
</evidence>
<dbReference type="PANTHER" id="PTHR47466:SF1">
    <property type="entry name" value="METALLOPROTEASE MEP1 (AFU_ORTHOLOGUE AFUA_1G07730)-RELATED"/>
    <property type="match status" value="1"/>
</dbReference>
<keyword evidence="3" id="KW-0479">Metal-binding</keyword>